<evidence type="ECO:0000256" key="1">
    <source>
        <dbReference type="ARBA" id="ARBA00022448"/>
    </source>
</evidence>
<dbReference type="EMBL" id="JADQDM010000005">
    <property type="protein sequence ID" value="MBF9221964.1"/>
    <property type="molecule type" value="Genomic_DNA"/>
</dbReference>
<comment type="caution">
    <text evidence="9">The sequence shown here is derived from an EMBL/GenBank/DDBJ whole genome shotgun (WGS) entry which is preliminary data.</text>
</comment>
<dbReference type="InterPro" id="IPR008168">
    <property type="entry name" value="Cyt_C_IC"/>
</dbReference>
<keyword evidence="2 6" id="KW-0349">Heme</keyword>
<evidence type="ECO:0000256" key="3">
    <source>
        <dbReference type="ARBA" id="ARBA00022723"/>
    </source>
</evidence>
<feature type="domain" description="Cytochrome c" evidence="8">
    <location>
        <begin position="21"/>
        <end position="96"/>
    </location>
</feature>
<keyword evidence="7" id="KW-0732">Signal</keyword>
<evidence type="ECO:0000256" key="7">
    <source>
        <dbReference type="SAM" id="SignalP"/>
    </source>
</evidence>
<evidence type="ECO:0000313" key="10">
    <source>
        <dbReference type="Proteomes" id="UP000618931"/>
    </source>
</evidence>
<feature type="signal peptide" evidence="7">
    <location>
        <begin position="1"/>
        <end position="18"/>
    </location>
</feature>
<evidence type="ECO:0000313" key="9">
    <source>
        <dbReference type="EMBL" id="MBF9221964.1"/>
    </source>
</evidence>
<keyword evidence="10" id="KW-1185">Reference proteome</keyword>
<sequence length="96" mass="10306">MNVRLLTLLFLLPQPALAGPPQVLPGQALFQKNCVRCHGANGKKGANGAHDLTKSNLNAFGRTYLVTNGMGKMPAFGKMLTPEQVQQVVAYSLTLK</sequence>
<name>A0ABS0I4S5_9BACT</name>
<dbReference type="PROSITE" id="PS51007">
    <property type="entry name" value="CYTC"/>
    <property type="match status" value="1"/>
</dbReference>
<dbReference type="RefSeq" id="WP_196293410.1">
    <property type="nucleotide sequence ID" value="NZ_JADQDM010000005.1"/>
</dbReference>
<proteinExistence type="predicted"/>
<keyword evidence="5 6" id="KW-0408">Iron</keyword>
<reference evidence="9 10" key="1">
    <citation type="submission" date="2020-11" db="EMBL/GenBank/DDBJ databases">
        <authorList>
            <person name="Kim M.K."/>
        </authorList>
    </citation>
    <scope>NUCLEOTIDE SEQUENCE [LARGE SCALE GENOMIC DNA]</scope>
    <source>
        <strain evidence="9 10">BT662</strain>
    </source>
</reference>
<dbReference type="Proteomes" id="UP000618931">
    <property type="component" value="Unassembled WGS sequence"/>
</dbReference>
<dbReference type="Gene3D" id="1.10.760.10">
    <property type="entry name" value="Cytochrome c-like domain"/>
    <property type="match status" value="1"/>
</dbReference>
<evidence type="ECO:0000256" key="5">
    <source>
        <dbReference type="ARBA" id="ARBA00023004"/>
    </source>
</evidence>
<feature type="chain" id="PRO_5046776666" evidence="7">
    <location>
        <begin position="19"/>
        <end position="96"/>
    </location>
</feature>
<dbReference type="InterPro" id="IPR036909">
    <property type="entry name" value="Cyt_c-like_dom_sf"/>
</dbReference>
<keyword evidence="4" id="KW-0249">Electron transport</keyword>
<evidence type="ECO:0000256" key="6">
    <source>
        <dbReference type="PROSITE-ProRule" id="PRU00433"/>
    </source>
</evidence>
<evidence type="ECO:0000259" key="8">
    <source>
        <dbReference type="PROSITE" id="PS51007"/>
    </source>
</evidence>
<dbReference type="Pfam" id="PF13442">
    <property type="entry name" value="Cytochrome_CBB3"/>
    <property type="match status" value="1"/>
</dbReference>
<evidence type="ECO:0000256" key="2">
    <source>
        <dbReference type="ARBA" id="ARBA00022617"/>
    </source>
</evidence>
<keyword evidence="1" id="KW-0813">Transport</keyword>
<evidence type="ECO:0000256" key="4">
    <source>
        <dbReference type="ARBA" id="ARBA00022982"/>
    </source>
</evidence>
<protein>
    <submittedName>
        <fullName evidence="9">Cytochrome c</fullName>
    </submittedName>
</protein>
<accession>A0ABS0I4S5</accession>
<organism evidence="9 10">
    <name type="scientific">Hymenobacter ruricola</name>
    <dbReference type="NCBI Taxonomy" id="2791023"/>
    <lineage>
        <taxon>Bacteria</taxon>
        <taxon>Pseudomonadati</taxon>
        <taxon>Bacteroidota</taxon>
        <taxon>Cytophagia</taxon>
        <taxon>Cytophagales</taxon>
        <taxon>Hymenobacteraceae</taxon>
        <taxon>Hymenobacter</taxon>
    </lineage>
</organism>
<dbReference type="InterPro" id="IPR009056">
    <property type="entry name" value="Cyt_c-like_dom"/>
</dbReference>
<keyword evidence="3 6" id="KW-0479">Metal-binding</keyword>
<dbReference type="SUPFAM" id="SSF46626">
    <property type="entry name" value="Cytochrome c"/>
    <property type="match status" value="1"/>
</dbReference>
<gene>
    <name evidence="9" type="ORF">I2H31_12705</name>
</gene>
<dbReference type="PRINTS" id="PR00605">
    <property type="entry name" value="CYTCHROMECIC"/>
</dbReference>